<organism evidence="1">
    <name type="scientific">Arundo donax</name>
    <name type="common">Giant reed</name>
    <name type="synonym">Donax arundinaceus</name>
    <dbReference type="NCBI Taxonomy" id="35708"/>
    <lineage>
        <taxon>Eukaryota</taxon>
        <taxon>Viridiplantae</taxon>
        <taxon>Streptophyta</taxon>
        <taxon>Embryophyta</taxon>
        <taxon>Tracheophyta</taxon>
        <taxon>Spermatophyta</taxon>
        <taxon>Magnoliopsida</taxon>
        <taxon>Liliopsida</taxon>
        <taxon>Poales</taxon>
        <taxon>Poaceae</taxon>
        <taxon>PACMAD clade</taxon>
        <taxon>Arundinoideae</taxon>
        <taxon>Arundineae</taxon>
        <taxon>Arundo</taxon>
    </lineage>
</organism>
<sequence length="23" mass="2593">MFVFALANYGGGITLTVRQHLQR</sequence>
<accession>A0A0A9QUP8</accession>
<dbReference type="EMBL" id="GBRH01223992">
    <property type="protein sequence ID" value="JAD73903.1"/>
    <property type="molecule type" value="Transcribed_RNA"/>
</dbReference>
<proteinExistence type="predicted"/>
<reference evidence="1" key="2">
    <citation type="journal article" date="2015" name="Data Brief">
        <title>Shoot transcriptome of the giant reed, Arundo donax.</title>
        <authorList>
            <person name="Barrero R.A."/>
            <person name="Guerrero F.D."/>
            <person name="Moolhuijzen P."/>
            <person name="Goolsby J.A."/>
            <person name="Tidwell J."/>
            <person name="Bellgard S.E."/>
            <person name="Bellgard M.I."/>
        </authorList>
    </citation>
    <scope>NUCLEOTIDE SEQUENCE</scope>
    <source>
        <tissue evidence="1">Shoot tissue taken approximately 20 cm above the soil surface</tissue>
    </source>
</reference>
<name>A0A0A9QUP8_ARUDO</name>
<dbReference type="AlphaFoldDB" id="A0A0A9QUP8"/>
<evidence type="ECO:0000313" key="1">
    <source>
        <dbReference type="EMBL" id="JAD73903.1"/>
    </source>
</evidence>
<reference evidence="1" key="1">
    <citation type="submission" date="2014-09" db="EMBL/GenBank/DDBJ databases">
        <authorList>
            <person name="Magalhaes I.L.F."/>
            <person name="Oliveira U."/>
            <person name="Santos F.R."/>
            <person name="Vidigal T.H.D.A."/>
            <person name="Brescovit A.D."/>
            <person name="Santos A.J."/>
        </authorList>
    </citation>
    <scope>NUCLEOTIDE SEQUENCE</scope>
    <source>
        <tissue evidence="1">Shoot tissue taken approximately 20 cm above the soil surface</tissue>
    </source>
</reference>
<protein>
    <submittedName>
        <fullName evidence="1">Uncharacterized protein</fullName>
    </submittedName>
</protein>